<dbReference type="RefSeq" id="WP_015186410.1">
    <property type="nucleotide sequence ID" value="NC_019744.1"/>
</dbReference>
<dbReference type="EMBL" id="CP003644">
    <property type="protein sequence ID" value="AFZ28513.1"/>
    <property type="molecule type" value="Genomic_DNA"/>
</dbReference>
<geneLocation type="plasmid" evidence="2 3">
    <name>pCYLST.02</name>
</geneLocation>
<feature type="compositionally biased region" description="Polar residues" evidence="1">
    <location>
        <begin position="1856"/>
        <end position="1885"/>
    </location>
</feature>
<feature type="region of interest" description="Disordered" evidence="1">
    <location>
        <begin position="1550"/>
        <end position="1572"/>
    </location>
</feature>
<feature type="region of interest" description="Disordered" evidence="1">
    <location>
        <begin position="1670"/>
        <end position="1694"/>
    </location>
</feature>
<dbReference type="KEGG" id="csg:Cylst_6276"/>
<organism evidence="2 3">
    <name type="scientific">Cylindrospermum stagnale PCC 7417</name>
    <dbReference type="NCBI Taxonomy" id="56107"/>
    <lineage>
        <taxon>Bacteria</taxon>
        <taxon>Bacillati</taxon>
        <taxon>Cyanobacteriota</taxon>
        <taxon>Cyanophyceae</taxon>
        <taxon>Nostocales</taxon>
        <taxon>Nostocaceae</taxon>
        <taxon>Cylindrospermum</taxon>
    </lineage>
</organism>
<protein>
    <submittedName>
        <fullName evidence="2">Uncharacterized protein</fullName>
    </submittedName>
</protein>
<dbReference type="eggNOG" id="COG0328">
    <property type="taxonomic scope" value="Bacteria"/>
</dbReference>
<proteinExistence type="predicted"/>
<feature type="compositionally biased region" description="Low complexity" evidence="1">
    <location>
        <begin position="1551"/>
        <end position="1561"/>
    </location>
</feature>
<accession>K9X7P3</accession>
<evidence type="ECO:0000313" key="3">
    <source>
        <dbReference type="Proteomes" id="UP000010475"/>
    </source>
</evidence>
<name>K9X7P3_9NOST</name>
<keyword evidence="3" id="KW-1185">Reference proteome</keyword>
<dbReference type="Proteomes" id="UP000010475">
    <property type="component" value="Plasmid pCYLST.02"/>
</dbReference>
<reference evidence="2 3" key="1">
    <citation type="submission" date="2012-06" db="EMBL/GenBank/DDBJ databases">
        <title>Finished plasmid 2 of genome of Cylindrospermum stagnale PCC 7417.</title>
        <authorList>
            <consortium name="US DOE Joint Genome Institute"/>
            <person name="Gugger M."/>
            <person name="Coursin T."/>
            <person name="Rippka R."/>
            <person name="Tandeau De Marsac N."/>
            <person name="Huntemann M."/>
            <person name="Wei C.-L."/>
            <person name="Han J."/>
            <person name="Detter J.C."/>
            <person name="Han C."/>
            <person name="Tapia R."/>
            <person name="Davenport K."/>
            <person name="Daligault H."/>
            <person name="Erkkila T."/>
            <person name="Gu W."/>
            <person name="Munk A.C.C."/>
            <person name="Teshima H."/>
            <person name="Xu Y."/>
            <person name="Chain P."/>
            <person name="Chen A."/>
            <person name="Krypides N."/>
            <person name="Mavromatis K."/>
            <person name="Markowitz V."/>
            <person name="Szeto E."/>
            <person name="Ivanova N."/>
            <person name="Mikhailova N."/>
            <person name="Ovchinnikova G."/>
            <person name="Pagani I."/>
            <person name="Pati A."/>
            <person name="Goodwin L."/>
            <person name="Peters L."/>
            <person name="Pitluck S."/>
            <person name="Woyke T."/>
            <person name="Kerfeld C."/>
        </authorList>
    </citation>
    <scope>NUCLEOTIDE SEQUENCE [LARGE SCALE GENOMIC DNA]</scope>
    <source>
        <strain evidence="2 3">PCC 7417</strain>
        <plasmid evidence="3">Plasmid pCYLST.02</plasmid>
    </source>
</reference>
<feature type="compositionally biased region" description="Low complexity" evidence="1">
    <location>
        <begin position="1670"/>
        <end position="1691"/>
    </location>
</feature>
<dbReference type="OrthoDB" id="498999at2"/>
<feature type="region of interest" description="Disordered" evidence="1">
    <location>
        <begin position="1853"/>
        <end position="1885"/>
    </location>
</feature>
<gene>
    <name evidence="2" type="ORF">Cylst_6276</name>
</gene>
<dbReference type="HOGENOM" id="CLU_001339_0_0_3"/>
<keyword evidence="2" id="KW-0614">Plasmid</keyword>
<sequence>MALILKHFDTKLNQWLHTDGDPSNSDSILTEELDNTLLEFFLPEKQFSFGQMDEHTKAEDLKNHPDSHILLLSSKTRLLYGPPECLEVIEKLCPDRKDRGAYGSIFLGSCQNAIYEKLNILVVDDVTGENGGILNNEDAWKLVGDCYGQITTDLYKKLTKTQEQQDKTYCVIQHRFGWIDGDGDNTKFRFGKGTLRPHNLTQVEYADSKNKPQIDLIIPLSSFKGTDKDNPSTPIKPQIKPGLYNQRIWLGEKSQSQKGKTAISQLLASFPQGIRDFTEELENQAQELAQIQKDPRKVAKLYCEKYEKRKVFIGQQQANPENEIALQVVNETIVSPVGLSATNSQADENLYIDDSQEDNAKSEQDDLLMYKIIKADILGHAQLLETEKVKQELSRFVQNEWRDIALGRVLTFDRGMIIPSKELKNGEICVPWMNKEEKILNFRSPFLNSNGLCVSINKHVEDCLGPDGQPLEGIIVVNDEDHKRIQARLEILKAQGINTDELEPLETESERQGRDFDGDCIGVELANKYPNFTAEAEYRNLAENAYTPTVKLKKQSFYRQDGTQPEFEEIAIHMSDGISVGIINNHVTALEALESEIDILKTYGNNEQQTEYLDQVSTYYKKLFTLENNLNYPQPIREEYREQMQNFIELASVQDKDFEVIKQAMEINRNIYRHMIEEACFQNQIAVDLFKSAKKPDMEVIAENKRYLYRDVNYIKDKKLSSAYLNEYITTTGYSPVELLINQTNKYFQESHLESRPIIQFQELFKGVEFTPQQKYQAILAKQEFDDKFNEATRLNKRRETERGPYAIVKTSSGTQIAITNLTRYQHPGIWKSSTLNIRLSEIPEKYRSSERPHSLLAIAQIDGEMEDGEPKYRQLGTVSQQSIIDHKLKAGMTTEGARLVALKPELRESQIKLLFQDAYAVAENFYTLIPENQKLAAAAATWSISASRQDELEQGDNSAASSRKKVSNFVFATFGDEIVARLNDLQFTQLKVLGIGKEGDNFVGREWNPLQRYDIEIKASEYLPEHERHGSRLVFVKNDDGEYKEFAVLEQRTGQLPIGTQAQAYITPGEAYTATATINLPSQAPINITIREISKFSHAGKTFNGEQVKLTIGNVPVPVDIAKIKLDGQILGELDADSIRELRKINYLANDNPLKLKFKSIGNNKEGGGFIIAESPNGNLLKINKINLYDFKGQTFSDQEYRTASLEIPTIKNRDAVFLDGELLGVLHYKKDKEFLQNLGVLKPGQKGSVDCSLQSNFSHTFVNLDASTVQYPETWTKDSQAFKDNSQTIGVNKQEVMVEKSAVFLQKIKERPTILFRSQEDEVLGLMGMAVDNHKTVLVQNWLKSKGVEFNILKPQDVPLESKKGLSVLYLVSNTIQDDDINAFKTKFGQPLNANGKNSAYYKRLNSLPNRPQIIREKSETILKSVSKTIPVTVTSNLSDSSLLTETPVGSQHHQTVSAASQGLLPVNTSIVSKPQEQDVVISGKPVQMVFPLKMHGEPNPLPVRTTIDAMRGYGRCHTTRTYEPYKAYGFKEGDIAIASGTFSLPDATRTTNTSSTSSLEAPPTRMTNASGTMKSAIASGGAKPIALSVSQQVAFRVGKQYRITQEMIADPAYQQQWAAMEKHSAQELTTFKNKLEVWGLQMEPLGDYVNGKIIPFPNQNVEQSLPAPAVSPSVSTATPPTTTISSPVNIGSKSSDPLGAALANPTVEAKKLGKIQGDYPVSFRDNAAVSAGKNGTETYTQDKSAGVPFVSAEQAYQHYKTTVPLEEQRIQLMAEIIQAKLEQHPKLFAAITQRGGVEWLENCTHYVTSTRDNYWEGKGKESPFIRALIEGYSRALENSLFVMPQVSPELQPKDSQQTIFTSPESQPKDSQQTIVSSPKTSNPLAHLQPLNAAVAPHMQKDVAMAEVATQFIGISSAPPETPSSTRNYQQAWGDCAERTAGGNRANTGVYSANDTIMVSGSGPWRGVTQQQILETFNNHYVPLIDKAIASNSSFVVGNAAGTDQLVQQYLQAHGYKLETVRDAYTRAVKLEQDAVLANTQTQSIAPAIEEVPFPPPPTQPFSVLSPDNLKSATHDPPLKSIATSSPSIPQKGVMADTTTRYEETTIENLRNWYSAAQKLGKSAEYLQRIAEVGNEFKSGAGLTGKALIAMNSDLQELRSFNRFTQIAQRIGDILGTPKQDGGIIVQGKKYSISINNSRKDLTIVHKNGTVLLDIQSGQVKNNQVSTEVLDMFEKINNSINQSLASVKNEYIQV</sequence>
<dbReference type="PATRIC" id="fig|56107.3.peg.7290"/>
<evidence type="ECO:0000256" key="1">
    <source>
        <dbReference type="SAM" id="MobiDB-lite"/>
    </source>
</evidence>
<evidence type="ECO:0000313" key="2">
    <source>
        <dbReference type="EMBL" id="AFZ28513.1"/>
    </source>
</evidence>